<evidence type="ECO:0000313" key="2">
    <source>
        <dbReference type="Proteomes" id="UP000594454"/>
    </source>
</evidence>
<dbReference type="InParanoid" id="A0A7R8UGW4"/>
<evidence type="ECO:0000313" key="1">
    <source>
        <dbReference type="EMBL" id="CAD7080389.1"/>
    </source>
</evidence>
<organism evidence="1 2">
    <name type="scientific">Hermetia illucens</name>
    <name type="common">Black soldier fly</name>
    <dbReference type="NCBI Taxonomy" id="343691"/>
    <lineage>
        <taxon>Eukaryota</taxon>
        <taxon>Metazoa</taxon>
        <taxon>Ecdysozoa</taxon>
        <taxon>Arthropoda</taxon>
        <taxon>Hexapoda</taxon>
        <taxon>Insecta</taxon>
        <taxon>Pterygota</taxon>
        <taxon>Neoptera</taxon>
        <taxon>Endopterygota</taxon>
        <taxon>Diptera</taxon>
        <taxon>Brachycera</taxon>
        <taxon>Stratiomyomorpha</taxon>
        <taxon>Stratiomyidae</taxon>
        <taxon>Hermetiinae</taxon>
        <taxon>Hermetia</taxon>
    </lineage>
</organism>
<keyword evidence="2" id="KW-1185">Reference proteome</keyword>
<reference evidence="1 2" key="1">
    <citation type="submission" date="2020-11" db="EMBL/GenBank/DDBJ databases">
        <authorList>
            <person name="Wallbank WR R."/>
            <person name="Pardo Diaz C."/>
            <person name="Kozak K."/>
            <person name="Martin S."/>
            <person name="Jiggins C."/>
            <person name="Moest M."/>
            <person name="Warren A I."/>
            <person name="Generalovic N T."/>
            <person name="Byers J.R.P. K."/>
            <person name="Montejo-Kovacevich G."/>
            <person name="Yen C E."/>
        </authorList>
    </citation>
    <scope>NUCLEOTIDE SEQUENCE [LARGE SCALE GENOMIC DNA]</scope>
</reference>
<dbReference type="Proteomes" id="UP000594454">
    <property type="component" value="Chromosome 2"/>
</dbReference>
<gene>
    <name evidence="1" type="ORF">HERILL_LOCUS3543</name>
</gene>
<name>A0A7R8UGW4_HERIL</name>
<accession>A0A7R8UGW4</accession>
<sequence>MVLRKPDPAREEQIKEPNWMMGCNIIVYRAPNENIICLGNLTKQSGTSTKYKIAYLAEATLSSEKLIKFATAYHAMAALSSEKLIKFATAYHAMAALSSEKLIKYATAYHAMAGLSLEKLITTHNTHNCTTDFDSVLYEAPIYGHYMPHKISPEQSGNLIKSHISQMQN</sequence>
<proteinExistence type="predicted"/>
<protein>
    <submittedName>
        <fullName evidence="1">Uncharacterized protein</fullName>
    </submittedName>
</protein>
<dbReference type="EMBL" id="LR899010">
    <property type="protein sequence ID" value="CAD7080389.1"/>
    <property type="molecule type" value="Genomic_DNA"/>
</dbReference>
<dbReference type="AlphaFoldDB" id="A0A7R8UGW4"/>